<dbReference type="Gene3D" id="3.40.50.10190">
    <property type="entry name" value="BRCT domain"/>
    <property type="match status" value="2"/>
</dbReference>
<feature type="region of interest" description="Disordered" evidence="21">
    <location>
        <begin position="1341"/>
        <end position="1370"/>
    </location>
</feature>
<dbReference type="InterPro" id="IPR022764">
    <property type="entry name" value="Peptidase_S54_rhomboid_dom"/>
</dbReference>
<dbReference type="GO" id="GO:0006303">
    <property type="term" value="P:double-strand break repair via nonhomologous end joining"/>
    <property type="evidence" value="ECO:0007669"/>
    <property type="project" value="TreeGrafter"/>
</dbReference>
<keyword evidence="9 19" id="KW-0547">Nucleotide-binding</keyword>
<evidence type="ECO:0000256" key="4">
    <source>
        <dbReference type="ARBA" id="ARBA00007572"/>
    </source>
</evidence>
<keyword evidence="15 19" id="KW-0233">DNA recombination</keyword>
<dbReference type="Proteomes" id="UP000549394">
    <property type="component" value="Unassembled WGS sequence"/>
</dbReference>
<dbReference type="SUPFAM" id="SSF50249">
    <property type="entry name" value="Nucleic acid-binding proteins"/>
    <property type="match status" value="1"/>
</dbReference>
<protein>
    <recommendedName>
        <fullName evidence="19">DNA ligase</fullName>
        <ecNumber evidence="19">6.5.1.1</ecNumber>
    </recommendedName>
</protein>
<feature type="domain" description="ATP-dependent DNA ligase family profile" evidence="23">
    <location>
        <begin position="1088"/>
        <end position="1222"/>
    </location>
</feature>
<dbReference type="Pfam" id="PF16589">
    <property type="entry name" value="BRCT_2"/>
    <property type="match status" value="1"/>
</dbReference>
<dbReference type="InterPro" id="IPR021536">
    <property type="entry name" value="DNA_ligase_IV_dom"/>
</dbReference>
<dbReference type="FunFam" id="3.40.50.10190:FF:000027">
    <property type="entry name" value="DNA ligase"/>
    <property type="match status" value="1"/>
</dbReference>
<feature type="domain" description="BRCT" evidence="24">
    <location>
        <begin position="1392"/>
        <end position="1481"/>
    </location>
</feature>
<evidence type="ECO:0000256" key="12">
    <source>
        <dbReference type="ARBA" id="ARBA00022842"/>
    </source>
</evidence>
<dbReference type="Gene3D" id="1.20.1540.10">
    <property type="entry name" value="Rhomboid-like"/>
    <property type="match status" value="1"/>
</dbReference>
<feature type="region of interest" description="Disordered" evidence="21">
    <location>
        <begin position="1"/>
        <end position="36"/>
    </location>
</feature>
<dbReference type="PROSITE" id="PS00333">
    <property type="entry name" value="DNA_LIGASE_A2"/>
    <property type="match status" value="1"/>
</dbReference>
<dbReference type="GO" id="GO:0046872">
    <property type="term" value="F:metal ion binding"/>
    <property type="evidence" value="ECO:0007669"/>
    <property type="project" value="UniProtKB-KW"/>
</dbReference>
<keyword evidence="17" id="KW-0539">Nucleus</keyword>
<dbReference type="GO" id="GO:0032807">
    <property type="term" value="C:DNA ligase IV complex"/>
    <property type="evidence" value="ECO:0007669"/>
    <property type="project" value="TreeGrafter"/>
</dbReference>
<dbReference type="Pfam" id="PF04675">
    <property type="entry name" value="DNA_ligase_A_N"/>
    <property type="match status" value="1"/>
</dbReference>
<dbReference type="GO" id="GO:0003677">
    <property type="term" value="F:DNA binding"/>
    <property type="evidence" value="ECO:0007669"/>
    <property type="project" value="InterPro"/>
</dbReference>
<proteinExistence type="inferred from homology"/>
<comment type="subcellular location">
    <subcellularLocation>
        <location evidence="3">Membrane</location>
        <topology evidence="3">Multi-pass membrane protein</topology>
    </subcellularLocation>
    <subcellularLocation>
        <location evidence="2">Nucleus</location>
    </subcellularLocation>
</comment>
<comment type="similarity">
    <text evidence="4 20">Belongs to the ATP-dependent DNA ligase family.</text>
</comment>
<dbReference type="InterPro" id="IPR012309">
    <property type="entry name" value="DNA_ligase_ATP-dep_C"/>
</dbReference>
<evidence type="ECO:0000256" key="8">
    <source>
        <dbReference type="ARBA" id="ARBA00022737"/>
    </source>
</evidence>
<dbReference type="Pfam" id="PF01068">
    <property type="entry name" value="DNA_ligase_A_M"/>
    <property type="match status" value="1"/>
</dbReference>
<keyword evidence="8" id="KW-0677">Repeat</keyword>
<dbReference type="SUPFAM" id="SSF144091">
    <property type="entry name" value="Rhomboid-like"/>
    <property type="match status" value="1"/>
</dbReference>
<dbReference type="Pfam" id="PF11411">
    <property type="entry name" value="DNA_ligase_IV"/>
    <property type="match status" value="1"/>
</dbReference>
<dbReference type="Pfam" id="PF01694">
    <property type="entry name" value="Rhomboid"/>
    <property type="match status" value="1"/>
</dbReference>
<dbReference type="Pfam" id="PF00533">
    <property type="entry name" value="BRCT"/>
    <property type="match status" value="1"/>
</dbReference>
<sequence length="1645" mass="186174">MSRNEIEMDYHPSWSRQASRMSTKTSRSSETKPPIGKRVINGISEFFGVVDTDPAENESWKNRKIRLASSHGKLDSGKGEDYLNKGYYDTTDNVFLSSPTYNRDISRKSEEHKVYRGISTASGTYKRCLSSQKQRRGRTKESVLKMTVNGIRNLTTPVKKSERKPRMHSRSFTPASLSSFHEDYLVDSEKSRLSITDALFEDGFFRVATPTSPLPTNTLNQKISFQPKTIPRRGEGDVVDSGGSRLIAPEEARPVKAGWQIGRSKPADVPDTPFDFVDSPFAEMKKITSNMMDSALKSNEKRSVGVGFVGRCFGREYKKGVDRNEDIRKQIDEMDLYRPYFTYWVCTVQILVFIVAVSVYGFAPIGFSEKEIKGEVITVSLAYHQVSYFEKENLWIGPRTADLIHLGSKYSPCMRKDESIESGINKAREIEKNTACCIRNDDSGCVQTDEESCSNILSSWQKWTKDKPGSQGLTSGSVCGQDPELCDDPASSGSFKWKDDITTWPICKSTRNASKSDATKRHMTCGLVGRPCCLGVKGKCMITTREYCDFKRGYFHEEATLCSQVSCMNEICGMIDFWDPNRPDQFYRLFTSLFLHGGVVQLIITLLFQFFIMRDLEKLAGWLRIGIIYIGSGIAGSLMSAIFLPYYVEAGPSGSQFGLLACLFVEVFQSWQILASPWKSLLKLGLILLVLFIVGLLPMIDNYAHIAGFFFGLLLAFALLPYLKFGKFDKTRKLITIIVSLLIAIVPFEELAGLLEKISRKSGTETKKDLLRLFFEKWRASHQKIHEDDKDSKDSVYPAMRLMLPQLERERDAYGMKEHTLGKYYIDILGLGGSSAKKLLNYRAPTNKKGTQDSSGDFAAVAYFILKSRLPEKGDLSISEVNDQLDKISHGHANKEKSQIKNALTFLLTHTSPLQHKWLIRMLLKDMKIGMSQTTILNAYHKDADDLFNVKMNLREVCELLREPSKHLHEIEVSLFAAFRPMLADRAQPQNALESLNTPLYYIETKYDGERIQLHKDGDEYRYFSRNGHDYTLSFGKTPYDGSLTPYISHCWPDDIETVILDGEMVGYDSTTKTIGSKADSFDVKSASGEGDLYPCFVVFDILLKNKKVLTNLPLRERKKELEGAFCPIDGRIVLTVTAEATSNNECIKALNDAIDNRYEGIMIKSPESVYKPHSRKAGWFKIKPEYVGGLMDELDVLVVGGSFGSGHRSGILSHFLCAVADTEGVINENTVFHSFCKVGSGYSQKELLEFNRKIKDHVKDAKKGIPSWLELASGRQKPDCIIEPSKSAILQIKAAEIVESDQYRTGCTLRFPRVMKIRDDKSWTDSMTVEELKQLQKQGKLYGKKHMEEDDGLNFEDEPKTKRRRGGGTKRIVKPTVAAHLRGVDVDTVEKLDELLLGKEFCVVNAERNQSKIQLESDIVAHGGTAVQHPGENTWCCLAAKTSVRVKNMIASKQHDIVKVEWLLSCFEQQKLLSWSPKDMIFAKSITTNQLAERFDEHGDSFTSDINDIDCLKDIFRQVKSTCRLNYKEIAEVEEEYFPHDCRYGLFRLCTIYGDSYEVLSDENTARSESSLPAYLYLASVYGANISSRLDKSVTHVIVENDDHFNDLNIVNRSRRQKFRIVRKDWIDECVKEGKLLDESNFKA</sequence>
<keyword evidence="6 22" id="KW-0812">Transmembrane</keyword>
<evidence type="ECO:0000259" key="24">
    <source>
        <dbReference type="PROSITE" id="PS50172"/>
    </source>
</evidence>
<reference evidence="25 26" key="1">
    <citation type="submission" date="2020-08" db="EMBL/GenBank/DDBJ databases">
        <authorList>
            <person name="Hejnol A."/>
        </authorList>
    </citation>
    <scope>NUCLEOTIDE SEQUENCE [LARGE SCALE GENOMIC DNA]</scope>
</reference>
<feature type="transmembrane region" description="Helical" evidence="22">
    <location>
        <begin position="735"/>
        <end position="755"/>
    </location>
</feature>
<keyword evidence="10 19" id="KW-0227">DNA damage</keyword>
<dbReference type="Gene3D" id="2.40.50.140">
    <property type="entry name" value="Nucleic acid-binding proteins"/>
    <property type="match status" value="1"/>
</dbReference>
<feature type="domain" description="BRCT" evidence="24">
    <location>
        <begin position="1579"/>
        <end position="1645"/>
    </location>
</feature>
<dbReference type="InterPro" id="IPR035952">
    <property type="entry name" value="Rhomboid-like_sf"/>
</dbReference>
<dbReference type="Gene3D" id="3.30.470.30">
    <property type="entry name" value="DNA ligase/mRNA capping enzyme"/>
    <property type="match status" value="1"/>
</dbReference>
<dbReference type="GO" id="GO:0004252">
    <property type="term" value="F:serine-type endopeptidase activity"/>
    <property type="evidence" value="ECO:0007669"/>
    <property type="project" value="InterPro"/>
</dbReference>
<keyword evidence="14 22" id="KW-0472">Membrane</keyword>
<feature type="transmembrane region" description="Helical" evidence="22">
    <location>
        <begin position="706"/>
        <end position="723"/>
    </location>
</feature>
<keyword evidence="16 19" id="KW-0234">DNA repair</keyword>
<evidence type="ECO:0000256" key="19">
    <source>
        <dbReference type="RuleBase" id="RU000617"/>
    </source>
</evidence>
<dbReference type="InterPro" id="IPR036420">
    <property type="entry name" value="BRCT_dom_sf"/>
</dbReference>
<keyword evidence="7" id="KW-0479">Metal-binding</keyword>
<comment type="cofactor">
    <cofactor evidence="1">
        <name>Mg(2+)</name>
        <dbReference type="ChEBI" id="CHEBI:18420"/>
    </cofactor>
</comment>
<evidence type="ECO:0000259" key="23">
    <source>
        <dbReference type="PROSITE" id="PS50160"/>
    </source>
</evidence>
<dbReference type="InterPro" id="IPR012308">
    <property type="entry name" value="DNA_ligase_ATP-dep_N"/>
</dbReference>
<dbReference type="SUPFAM" id="SSF52113">
    <property type="entry name" value="BRCT domain"/>
    <property type="match status" value="2"/>
</dbReference>
<dbReference type="EMBL" id="CAJFCJ010000019">
    <property type="protein sequence ID" value="CAD5123713.1"/>
    <property type="molecule type" value="Genomic_DNA"/>
</dbReference>
<evidence type="ECO:0000256" key="1">
    <source>
        <dbReference type="ARBA" id="ARBA00001946"/>
    </source>
</evidence>
<dbReference type="InterPro" id="IPR012310">
    <property type="entry name" value="DNA_ligase_ATP-dep_cent"/>
</dbReference>
<gene>
    <name evidence="25" type="ORF">DGYR_LOCUS11360</name>
</gene>
<keyword evidence="13 22" id="KW-1133">Transmembrane helix</keyword>
<evidence type="ECO:0000256" key="15">
    <source>
        <dbReference type="ARBA" id="ARBA00023172"/>
    </source>
</evidence>
<dbReference type="CDD" id="cd07968">
    <property type="entry name" value="OBF_DNA_ligase_IV"/>
    <property type="match status" value="1"/>
</dbReference>
<evidence type="ECO:0000256" key="5">
    <source>
        <dbReference type="ARBA" id="ARBA00022598"/>
    </source>
</evidence>
<keyword evidence="12" id="KW-0460">Magnesium</keyword>
<dbReference type="GO" id="GO:0071897">
    <property type="term" value="P:DNA biosynthetic process"/>
    <property type="evidence" value="ECO:0007669"/>
    <property type="project" value="InterPro"/>
</dbReference>
<dbReference type="CDD" id="cd07903">
    <property type="entry name" value="Adenylation_DNA_ligase_IV"/>
    <property type="match status" value="1"/>
</dbReference>
<evidence type="ECO:0000256" key="22">
    <source>
        <dbReference type="SAM" id="Phobius"/>
    </source>
</evidence>
<dbReference type="GO" id="GO:0005524">
    <property type="term" value="F:ATP binding"/>
    <property type="evidence" value="ECO:0007669"/>
    <property type="project" value="UniProtKB-KW"/>
</dbReference>
<dbReference type="Gene3D" id="1.10.3260.10">
    <property type="entry name" value="DNA ligase, ATP-dependent, N-terminal domain"/>
    <property type="match status" value="1"/>
</dbReference>
<evidence type="ECO:0000256" key="10">
    <source>
        <dbReference type="ARBA" id="ARBA00022763"/>
    </source>
</evidence>
<evidence type="ECO:0000256" key="21">
    <source>
        <dbReference type="SAM" id="MobiDB-lite"/>
    </source>
</evidence>
<feature type="transmembrane region" description="Helical" evidence="22">
    <location>
        <begin position="593"/>
        <end position="613"/>
    </location>
</feature>
<dbReference type="SMART" id="SM00292">
    <property type="entry name" value="BRCT"/>
    <property type="match status" value="2"/>
</dbReference>
<evidence type="ECO:0000256" key="14">
    <source>
        <dbReference type="ARBA" id="ARBA00023136"/>
    </source>
</evidence>
<dbReference type="SUPFAM" id="SSF56091">
    <property type="entry name" value="DNA ligase/mRNA capping enzyme, catalytic domain"/>
    <property type="match status" value="1"/>
</dbReference>
<dbReference type="GO" id="GO:0006297">
    <property type="term" value="P:nucleotide-excision repair, DNA gap filling"/>
    <property type="evidence" value="ECO:0007669"/>
    <property type="project" value="TreeGrafter"/>
</dbReference>
<dbReference type="FunFam" id="1.20.1540.10:FF:000025">
    <property type="entry name" value="Putative rhomboid family"/>
    <property type="match status" value="1"/>
</dbReference>
<keyword evidence="26" id="KW-1185">Reference proteome</keyword>
<evidence type="ECO:0000256" key="13">
    <source>
        <dbReference type="ARBA" id="ARBA00022989"/>
    </source>
</evidence>
<evidence type="ECO:0000256" key="7">
    <source>
        <dbReference type="ARBA" id="ARBA00022723"/>
    </source>
</evidence>
<dbReference type="NCBIfam" id="TIGR00574">
    <property type="entry name" value="dnl1"/>
    <property type="match status" value="1"/>
</dbReference>
<dbReference type="Pfam" id="PF04679">
    <property type="entry name" value="DNA_ligase_A_C"/>
    <property type="match status" value="1"/>
</dbReference>
<dbReference type="InterPro" id="IPR029710">
    <property type="entry name" value="LIG4"/>
</dbReference>
<dbReference type="PROSITE" id="PS50172">
    <property type="entry name" value="BRCT"/>
    <property type="match status" value="2"/>
</dbReference>
<evidence type="ECO:0000256" key="18">
    <source>
        <dbReference type="ARBA" id="ARBA00034003"/>
    </source>
</evidence>
<dbReference type="PROSITE" id="PS50160">
    <property type="entry name" value="DNA_LIGASE_A3"/>
    <property type="match status" value="1"/>
</dbReference>
<evidence type="ECO:0000256" key="6">
    <source>
        <dbReference type="ARBA" id="ARBA00022692"/>
    </source>
</evidence>
<evidence type="ECO:0000256" key="3">
    <source>
        <dbReference type="ARBA" id="ARBA00004141"/>
    </source>
</evidence>
<evidence type="ECO:0000313" key="26">
    <source>
        <dbReference type="Proteomes" id="UP000549394"/>
    </source>
</evidence>
<keyword evidence="11 19" id="KW-0067">ATP-binding</keyword>
<evidence type="ECO:0000256" key="17">
    <source>
        <dbReference type="ARBA" id="ARBA00023242"/>
    </source>
</evidence>
<dbReference type="InterPro" id="IPR044125">
    <property type="entry name" value="Adenylation_DNA_ligase_IV"/>
</dbReference>
<dbReference type="InterPro" id="IPR001357">
    <property type="entry name" value="BRCT_dom"/>
</dbReference>
<feature type="transmembrane region" description="Helical" evidence="22">
    <location>
        <begin position="625"/>
        <end position="648"/>
    </location>
</feature>
<accession>A0A7I8W732</accession>
<dbReference type="PROSITE" id="PS00697">
    <property type="entry name" value="DNA_LIGASE_A1"/>
    <property type="match status" value="1"/>
</dbReference>
<evidence type="ECO:0000313" key="25">
    <source>
        <dbReference type="EMBL" id="CAD5123713.1"/>
    </source>
</evidence>
<keyword evidence="5 19" id="KW-0436">Ligase</keyword>
<dbReference type="GO" id="GO:0005958">
    <property type="term" value="C:DNA-dependent protein kinase-DNA ligase 4 complex"/>
    <property type="evidence" value="ECO:0007669"/>
    <property type="project" value="TreeGrafter"/>
</dbReference>
<feature type="compositionally biased region" description="Basic and acidic residues" evidence="21">
    <location>
        <begin position="1"/>
        <end position="10"/>
    </location>
</feature>
<dbReference type="SUPFAM" id="SSF117018">
    <property type="entry name" value="ATP-dependent DNA ligase DNA-binding domain"/>
    <property type="match status" value="1"/>
</dbReference>
<feature type="transmembrane region" description="Helical" evidence="22">
    <location>
        <begin position="654"/>
        <end position="674"/>
    </location>
</feature>
<name>A0A7I8W732_9ANNE</name>
<dbReference type="GO" id="GO:0006310">
    <property type="term" value="P:DNA recombination"/>
    <property type="evidence" value="ECO:0007669"/>
    <property type="project" value="UniProtKB-KW"/>
</dbReference>
<evidence type="ECO:0000256" key="20">
    <source>
        <dbReference type="RuleBase" id="RU004196"/>
    </source>
</evidence>
<feature type="transmembrane region" description="Helical" evidence="22">
    <location>
        <begin position="681"/>
        <end position="700"/>
    </location>
</feature>
<feature type="compositionally biased region" description="Polar residues" evidence="21">
    <location>
        <begin position="14"/>
        <end position="28"/>
    </location>
</feature>
<dbReference type="OrthoDB" id="151490at2759"/>
<dbReference type="EC" id="6.5.1.1" evidence="19"/>
<dbReference type="PANTHER" id="PTHR45997:SF1">
    <property type="entry name" value="DNA LIGASE 4"/>
    <property type="match status" value="1"/>
</dbReference>
<dbReference type="InterPro" id="IPR036599">
    <property type="entry name" value="DNA_ligase_N_sf"/>
</dbReference>
<dbReference type="GO" id="GO:0003910">
    <property type="term" value="F:DNA ligase (ATP) activity"/>
    <property type="evidence" value="ECO:0007669"/>
    <property type="project" value="UniProtKB-EC"/>
</dbReference>
<dbReference type="FunFam" id="2.40.50.140:FF:000150">
    <property type="entry name" value="DNA ligase"/>
    <property type="match status" value="1"/>
</dbReference>
<comment type="catalytic activity">
    <reaction evidence="18 19">
        <text>ATP + (deoxyribonucleotide)n-3'-hydroxyl + 5'-phospho-(deoxyribonucleotide)m = (deoxyribonucleotide)n+m + AMP + diphosphate.</text>
        <dbReference type="EC" id="6.5.1.1"/>
    </reaction>
</comment>
<dbReference type="InterPro" id="IPR012340">
    <property type="entry name" value="NA-bd_OB-fold"/>
</dbReference>
<evidence type="ECO:0000256" key="9">
    <source>
        <dbReference type="ARBA" id="ARBA00022741"/>
    </source>
</evidence>
<evidence type="ECO:0000256" key="16">
    <source>
        <dbReference type="ARBA" id="ARBA00023204"/>
    </source>
</evidence>
<dbReference type="GO" id="GO:0016020">
    <property type="term" value="C:membrane"/>
    <property type="evidence" value="ECO:0007669"/>
    <property type="project" value="UniProtKB-SubCell"/>
</dbReference>
<dbReference type="InterPro" id="IPR000977">
    <property type="entry name" value="DNA_ligase_ATP-dep"/>
</dbReference>
<comment type="caution">
    <text evidence="25">The sequence shown here is derived from an EMBL/GenBank/DDBJ whole genome shotgun (WGS) entry which is preliminary data.</text>
</comment>
<evidence type="ECO:0000256" key="2">
    <source>
        <dbReference type="ARBA" id="ARBA00004123"/>
    </source>
</evidence>
<dbReference type="PANTHER" id="PTHR45997">
    <property type="entry name" value="DNA LIGASE 4"/>
    <property type="match status" value="1"/>
</dbReference>
<feature type="transmembrane region" description="Helical" evidence="22">
    <location>
        <begin position="340"/>
        <end position="363"/>
    </location>
</feature>
<evidence type="ECO:0000256" key="11">
    <source>
        <dbReference type="ARBA" id="ARBA00022840"/>
    </source>
</evidence>
<dbReference type="InterPro" id="IPR016059">
    <property type="entry name" value="DNA_ligase_ATP-dep_CS"/>
</dbReference>
<organism evidence="25 26">
    <name type="scientific">Dimorphilus gyrociliatus</name>
    <dbReference type="NCBI Taxonomy" id="2664684"/>
    <lineage>
        <taxon>Eukaryota</taxon>
        <taxon>Metazoa</taxon>
        <taxon>Spiralia</taxon>
        <taxon>Lophotrochozoa</taxon>
        <taxon>Annelida</taxon>
        <taxon>Polychaeta</taxon>
        <taxon>Polychaeta incertae sedis</taxon>
        <taxon>Dinophilidae</taxon>
        <taxon>Dimorphilus</taxon>
    </lineage>
</organism>